<name>A0A4D7AR13_9FIRM</name>
<evidence type="ECO:0000256" key="1">
    <source>
        <dbReference type="SAM" id="Phobius"/>
    </source>
</evidence>
<keyword evidence="1" id="KW-0812">Transmembrane</keyword>
<dbReference type="EMBL" id="CP034413">
    <property type="protein sequence ID" value="QCI58266.1"/>
    <property type="molecule type" value="Genomic_DNA"/>
</dbReference>
<dbReference type="AlphaFoldDB" id="A0A4D7AR13"/>
<protein>
    <submittedName>
        <fullName evidence="2">Uncharacterized protein</fullName>
    </submittedName>
</protein>
<reference evidence="3" key="1">
    <citation type="submission" date="2018-12" db="EMBL/GenBank/DDBJ databases">
        <title>Dusodibacter welbiota gen. nov., sp. nov., isolated from human faeces and emended description of the Oscillibacter genus.</title>
        <authorList>
            <person name="Le Roy T."/>
            <person name="Van der Smissen P."/>
            <person name="Delzenne N."/>
            <person name="Muccioli G."/>
            <person name="Collet J.F."/>
            <person name="Cani P.D."/>
        </authorList>
    </citation>
    <scope>NUCLEOTIDE SEQUENCE [LARGE SCALE GENOMIC DNA]</scope>
    <source>
        <strain evidence="3">J115</strain>
    </source>
</reference>
<keyword evidence="1" id="KW-1133">Transmembrane helix</keyword>
<accession>A0A4D7AR13</accession>
<dbReference type="GeneID" id="89523293"/>
<dbReference type="Proteomes" id="UP000298642">
    <property type="component" value="Chromosome"/>
</dbReference>
<dbReference type="KEGG" id="obj:EIO64_02675"/>
<keyword evidence="1" id="KW-0472">Membrane</keyword>
<evidence type="ECO:0000313" key="3">
    <source>
        <dbReference type="Proteomes" id="UP000298642"/>
    </source>
</evidence>
<sequence>MDQTARRRRRNLIQNIAIALLSVSAVLLFAQLQLYNLGTSEDPLYLERLTGEGSPSRLREFPAPVRVVLTDSYGRYGSLGFTTNSDGFSALGLREALGSVQHLAPSATDAFRGALSGPSIYFDFLNPLPLQVLAELTGAEGTALEGNARCLLLAAGADGSVHLYVWDGADTVLTGTVASTALSIDSLTEAVSQSGMGSVSFAFEVVEMEPLYGKLFPLSILPTELPQLPVLSAASSISGTDWLLAAFGFNINTRERYAEADGTEVITEVEADRSLHIRPSGEITYRSGTDATLEISAQEEVPTAAEAVLGASILLEQLTEDRSGEARLYLESVSQGGDTTQLLFGYQIDGVPIRFSDGGHAAEITLSGTSVTRLTLRFRQYSTAGETSLLLPLRQTLAIAAEHPGTELSVGYADGGGDSVSASWLAD</sequence>
<gene>
    <name evidence="2" type="ORF">EIO64_02675</name>
</gene>
<keyword evidence="3" id="KW-1185">Reference proteome</keyword>
<evidence type="ECO:0000313" key="2">
    <source>
        <dbReference type="EMBL" id="QCI58266.1"/>
    </source>
</evidence>
<organism evidence="2 3">
    <name type="scientific">Dysosmobacter welbionis</name>
    <dbReference type="NCBI Taxonomy" id="2093857"/>
    <lineage>
        <taxon>Bacteria</taxon>
        <taxon>Bacillati</taxon>
        <taxon>Bacillota</taxon>
        <taxon>Clostridia</taxon>
        <taxon>Eubacteriales</taxon>
        <taxon>Oscillospiraceae</taxon>
        <taxon>Dysosmobacter</taxon>
    </lineage>
</organism>
<dbReference type="RefSeq" id="WP_119311184.1">
    <property type="nucleotide sequence ID" value="NZ_CAUWCU010000028.1"/>
</dbReference>
<proteinExistence type="predicted"/>
<feature type="transmembrane region" description="Helical" evidence="1">
    <location>
        <begin position="12"/>
        <end position="32"/>
    </location>
</feature>